<keyword evidence="1" id="KW-0678">Repressor</keyword>
<dbReference type="SUPFAM" id="SSF55136">
    <property type="entry name" value="Probable bacterial effector-binding domain"/>
    <property type="match status" value="1"/>
</dbReference>
<protein>
    <submittedName>
        <fullName evidence="6">Transcriptional regulator, effector binding domain protein</fullName>
    </submittedName>
</protein>
<dbReference type="Pfam" id="PF13411">
    <property type="entry name" value="MerR_1"/>
    <property type="match status" value="1"/>
</dbReference>
<evidence type="ECO:0000256" key="3">
    <source>
        <dbReference type="ARBA" id="ARBA00023125"/>
    </source>
</evidence>
<evidence type="ECO:0000259" key="5">
    <source>
        <dbReference type="PROSITE" id="PS50937"/>
    </source>
</evidence>
<dbReference type="SUPFAM" id="SSF46955">
    <property type="entry name" value="Putative DNA-binding domain"/>
    <property type="match status" value="1"/>
</dbReference>
<dbReference type="Pfam" id="PF06445">
    <property type="entry name" value="GyrI-like"/>
    <property type="match status" value="1"/>
</dbReference>
<keyword evidence="3" id="KW-0238">DNA-binding</keyword>
<comment type="caution">
    <text evidence="6">The sequence shown here is derived from an EMBL/GenBank/DDBJ whole genome shotgun (WGS) entry which is preliminary data.</text>
</comment>
<dbReference type="InterPro" id="IPR011256">
    <property type="entry name" value="Reg_factor_effector_dom_sf"/>
</dbReference>
<dbReference type="InterPro" id="IPR029442">
    <property type="entry name" value="GyrI-like"/>
</dbReference>
<evidence type="ECO:0000313" key="6">
    <source>
        <dbReference type="EMBL" id="KKS32050.1"/>
    </source>
</evidence>
<sequence>MQNNLLTVGEFASLAETTKRTVLWYEEKGILKPKQIDPENKYRLYEADQIIDFKAILLLRKLSFSLREIKNFLAKHNSPMTLFNLKKKSLKQQITDLENILIDTEKYYLNLQKTGTLVNPHVKSFKSFPVYYIDKLGPYHEIGDYFDELRSYFVHIPKGTQGLVIYEDTGYQPKNAKTKVCLLVRPGLKLKSGAVQIVKKMTVPGFKALSHTHYGSSKLLSMLWQELKKYRIKNDYQEDKDLPFEDLELSLNPHVTEMLMPVK</sequence>
<evidence type="ECO:0000256" key="1">
    <source>
        <dbReference type="ARBA" id="ARBA00022491"/>
    </source>
</evidence>
<evidence type="ECO:0000313" key="7">
    <source>
        <dbReference type="Proteomes" id="UP000034160"/>
    </source>
</evidence>
<dbReference type="Proteomes" id="UP000034160">
    <property type="component" value="Unassembled WGS sequence"/>
</dbReference>
<dbReference type="InterPro" id="IPR009061">
    <property type="entry name" value="DNA-bd_dom_put_sf"/>
</dbReference>
<evidence type="ECO:0000256" key="4">
    <source>
        <dbReference type="ARBA" id="ARBA00023163"/>
    </source>
</evidence>
<evidence type="ECO:0000256" key="2">
    <source>
        <dbReference type="ARBA" id="ARBA00023015"/>
    </source>
</evidence>
<dbReference type="STRING" id="1618356.UU93_C0011G0011"/>
<feature type="domain" description="HTH merR-type" evidence="5">
    <location>
        <begin position="5"/>
        <end position="75"/>
    </location>
</feature>
<gene>
    <name evidence="6" type="ORF">UU93_C0011G0011</name>
</gene>
<dbReference type="PANTHER" id="PTHR30204:SF69">
    <property type="entry name" value="MERR-FAMILY TRANSCRIPTIONAL REGULATOR"/>
    <property type="match status" value="1"/>
</dbReference>
<organism evidence="6 7">
    <name type="scientific">Candidatus Amesbacteria bacterium GW2011_GWA2_42_12</name>
    <dbReference type="NCBI Taxonomy" id="1618356"/>
    <lineage>
        <taxon>Bacteria</taxon>
        <taxon>Candidatus Amesiibacteriota</taxon>
    </lineage>
</organism>
<proteinExistence type="predicted"/>
<name>A0A0G0Y5L6_9BACT</name>
<dbReference type="GO" id="GO:0003700">
    <property type="term" value="F:DNA-binding transcription factor activity"/>
    <property type="evidence" value="ECO:0007669"/>
    <property type="project" value="InterPro"/>
</dbReference>
<dbReference type="InterPro" id="IPR000551">
    <property type="entry name" value="MerR-type_HTH_dom"/>
</dbReference>
<dbReference type="AlphaFoldDB" id="A0A0G0Y5L6"/>
<accession>A0A0G0Y5L6</accession>
<keyword evidence="4" id="KW-0804">Transcription</keyword>
<keyword evidence="2" id="KW-0805">Transcription regulation</keyword>
<dbReference type="PANTHER" id="PTHR30204">
    <property type="entry name" value="REDOX-CYCLING DRUG-SENSING TRANSCRIPTIONAL ACTIVATOR SOXR"/>
    <property type="match status" value="1"/>
</dbReference>
<dbReference type="SMART" id="SM00422">
    <property type="entry name" value="HTH_MERR"/>
    <property type="match status" value="1"/>
</dbReference>
<dbReference type="Gene3D" id="3.20.80.10">
    <property type="entry name" value="Regulatory factor, effector binding domain"/>
    <property type="match status" value="1"/>
</dbReference>
<dbReference type="InterPro" id="IPR047057">
    <property type="entry name" value="MerR_fam"/>
</dbReference>
<dbReference type="GO" id="GO:0003677">
    <property type="term" value="F:DNA binding"/>
    <property type="evidence" value="ECO:0007669"/>
    <property type="project" value="UniProtKB-KW"/>
</dbReference>
<dbReference type="EMBL" id="LCCN01000011">
    <property type="protein sequence ID" value="KKS32050.1"/>
    <property type="molecule type" value="Genomic_DNA"/>
</dbReference>
<reference evidence="6 7" key="1">
    <citation type="journal article" date="2015" name="Nature">
        <title>rRNA introns, odd ribosomes, and small enigmatic genomes across a large radiation of phyla.</title>
        <authorList>
            <person name="Brown C.T."/>
            <person name="Hug L.A."/>
            <person name="Thomas B.C."/>
            <person name="Sharon I."/>
            <person name="Castelle C.J."/>
            <person name="Singh A."/>
            <person name="Wilkins M.J."/>
            <person name="Williams K.H."/>
            <person name="Banfield J.F."/>
        </authorList>
    </citation>
    <scope>NUCLEOTIDE SEQUENCE [LARGE SCALE GENOMIC DNA]</scope>
</reference>
<dbReference type="Gene3D" id="1.10.1660.10">
    <property type="match status" value="1"/>
</dbReference>
<dbReference type="PROSITE" id="PS50937">
    <property type="entry name" value="HTH_MERR_2"/>
    <property type="match status" value="1"/>
</dbReference>